<dbReference type="EMBL" id="FNCJ01000007">
    <property type="protein sequence ID" value="SDH15754.1"/>
    <property type="molecule type" value="Genomic_DNA"/>
</dbReference>
<dbReference type="Pfam" id="PF08327">
    <property type="entry name" value="AHSA1"/>
    <property type="match status" value="1"/>
</dbReference>
<name>A0A1G8A497_9BURK</name>
<dbReference type="InterPro" id="IPR013538">
    <property type="entry name" value="ASHA1/2-like_C"/>
</dbReference>
<protein>
    <submittedName>
        <fullName evidence="3">Uncharacterized conserved protein YndB, AHSA1/START domain</fullName>
    </submittedName>
</protein>
<dbReference type="SUPFAM" id="SSF55961">
    <property type="entry name" value="Bet v1-like"/>
    <property type="match status" value="1"/>
</dbReference>
<dbReference type="AlphaFoldDB" id="A0A1G8A497"/>
<dbReference type="CDD" id="cd07814">
    <property type="entry name" value="SRPBCC_CalC_Aha1-like"/>
    <property type="match status" value="1"/>
</dbReference>
<gene>
    <name evidence="3" type="ORF">SAMN05216466_107301</name>
</gene>
<proteinExistence type="inferred from homology"/>
<feature type="domain" description="Activator of Hsp90 ATPase homologue 1/2-like C-terminal" evidence="2">
    <location>
        <begin position="14"/>
        <end position="141"/>
    </location>
</feature>
<reference evidence="3 4" key="1">
    <citation type="submission" date="2016-10" db="EMBL/GenBank/DDBJ databases">
        <authorList>
            <person name="de Groot N.N."/>
        </authorList>
    </citation>
    <scope>NUCLEOTIDE SEQUENCE [LARGE SCALE GENOMIC DNA]</scope>
    <source>
        <strain evidence="3 4">LMG 2247</strain>
    </source>
</reference>
<evidence type="ECO:0000256" key="1">
    <source>
        <dbReference type="ARBA" id="ARBA00006817"/>
    </source>
</evidence>
<evidence type="ECO:0000313" key="4">
    <source>
        <dbReference type="Proteomes" id="UP000199706"/>
    </source>
</evidence>
<evidence type="ECO:0000313" key="3">
    <source>
        <dbReference type="EMBL" id="SDH15754.1"/>
    </source>
</evidence>
<dbReference type="OrthoDB" id="9805228at2"/>
<evidence type="ECO:0000259" key="2">
    <source>
        <dbReference type="Pfam" id="PF08327"/>
    </source>
</evidence>
<sequence length="142" mass="15965">MSTQPSLTLQRRLNASPAKVFGAWTQPAQILKWMHPSGNEMIDAEMDVRVDGRYRLVMRWADGEAHEVGGRYLEVVPDAKLVFTWAWRSTPERESLVTVALKPDGDGTLLTLTHGQFLDEDARDKHAIGWAAGLDGLERYFA</sequence>
<dbReference type="Gene3D" id="3.30.530.20">
    <property type="match status" value="1"/>
</dbReference>
<dbReference type="InterPro" id="IPR023393">
    <property type="entry name" value="START-like_dom_sf"/>
</dbReference>
<dbReference type="RefSeq" id="WP_090685927.1">
    <property type="nucleotide sequence ID" value="NZ_CADERL010000020.1"/>
</dbReference>
<dbReference type="Proteomes" id="UP000199706">
    <property type="component" value="Unassembled WGS sequence"/>
</dbReference>
<accession>A0A1G8A497</accession>
<organism evidence="3 4">
    <name type="scientific">Paraburkholderia phenazinium</name>
    <dbReference type="NCBI Taxonomy" id="60549"/>
    <lineage>
        <taxon>Bacteria</taxon>
        <taxon>Pseudomonadati</taxon>
        <taxon>Pseudomonadota</taxon>
        <taxon>Betaproteobacteria</taxon>
        <taxon>Burkholderiales</taxon>
        <taxon>Burkholderiaceae</taxon>
        <taxon>Paraburkholderia</taxon>
    </lineage>
</organism>
<comment type="similarity">
    <text evidence="1">Belongs to the AHA1 family.</text>
</comment>